<name>A0A9Q1J8X2_SYNKA</name>
<proteinExistence type="predicted"/>
<dbReference type="EMBL" id="JAINUF010000002">
    <property type="protein sequence ID" value="KAJ8373983.1"/>
    <property type="molecule type" value="Genomic_DNA"/>
</dbReference>
<evidence type="ECO:0000313" key="2">
    <source>
        <dbReference type="Proteomes" id="UP001152622"/>
    </source>
</evidence>
<accession>A0A9Q1J8X2</accession>
<organism evidence="1 2">
    <name type="scientific">Synaphobranchus kaupii</name>
    <name type="common">Kaup's arrowtooth eel</name>
    <dbReference type="NCBI Taxonomy" id="118154"/>
    <lineage>
        <taxon>Eukaryota</taxon>
        <taxon>Metazoa</taxon>
        <taxon>Chordata</taxon>
        <taxon>Craniata</taxon>
        <taxon>Vertebrata</taxon>
        <taxon>Euteleostomi</taxon>
        <taxon>Actinopterygii</taxon>
        <taxon>Neopterygii</taxon>
        <taxon>Teleostei</taxon>
        <taxon>Anguilliformes</taxon>
        <taxon>Synaphobranchidae</taxon>
        <taxon>Synaphobranchus</taxon>
    </lineage>
</organism>
<dbReference type="AlphaFoldDB" id="A0A9Q1J8X2"/>
<gene>
    <name evidence="1" type="ORF">SKAU_G00045630</name>
</gene>
<sequence>MSRLYRLRRLISSTLENALIHRNVVSQYWQYWEPSLEGSCSPSTSTDSRSVTTLWGASSRALSQSGVVPSYSHQGAATGRAVLQWQQASQQTPGGPDGRLRHIISINPSTTWFGERIRNRFCRRIQLVKRRFEEMWCLPGEESFQGNWSQVLLSPKVWRKAPSSGCQRELHAGTYPAHQNGLSGIPAPGRAVRRDRLRGDGRRTVIRACPLTLRRKPAKSYKSLPLCQQVDITVLLKLLDHVWVTAVGGVPSLARYTLKHGAPPLLHLFPLQH</sequence>
<protein>
    <submittedName>
        <fullName evidence="1">Uncharacterized protein</fullName>
    </submittedName>
</protein>
<evidence type="ECO:0000313" key="1">
    <source>
        <dbReference type="EMBL" id="KAJ8373983.1"/>
    </source>
</evidence>
<dbReference type="Proteomes" id="UP001152622">
    <property type="component" value="Chromosome 2"/>
</dbReference>
<comment type="caution">
    <text evidence="1">The sequence shown here is derived from an EMBL/GenBank/DDBJ whole genome shotgun (WGS) entry which is preliminary data.</text>
</comment>
<keyword evidence="2" id="KW-1185">Reference proteome</keyword>
<reference evidence="1" key="1">
    <citation type="journal article" date="2023" name="Science">
        <title>Genome structures resolve the early diversification of teleost fishes.</title>
        <authorList>
            <person name="Parey E."/>
            <person name="Louis A."/>
            <person name="Montfort J."/>
            <person name="Bouchez O."/>
            <person name="Roques C."/>
            <person name="Iampietro C."/>
            <person name="Lluch J."/>
            <person name="Castinel A."/>
            <person name="Donnadieu C."/>
            <person name="Desvignes T."/>
            <person name="Floi Bucao C."/>
            <person name="Jouanno E."/>
            <person name="Wen M."/>
            <person name="Mejri S."/>
            <person name="Dirks R."/>
            <person name="Jansen H."/>
            <person name="Henkel C."/>
            <person name="Chen W.J."/>
            <person name="Zahm M."/>
            <person name="Cabau C."/>
            <person name="Klopp C."/>
            <person name="Thompson A.W."/>
            <person name="Robinson-Rechavi M."/>
            <person name="Braasch I."/>
            <person name="Lecointre G."/>
            <person name="Bobe J."/>
            <person name="Postlethwait J.H."/>
            <person name="Berthelot C."/>
            <person name="Roest Crollius H."/>
            <person name="Guiguen Y."/>
        </authorList>
    </citation>
    <scope>NUCLEOTIDE SEQUENCE</scope>
    <source>
        <strain evidence="1">WJC10195</strain>
    </source>
</reference>